<organism evidence="1 2">
    <name type="scientific">Caerostris extrusa</name>
    <name type="common">Bark spider</name>
    <name type="synonym">Caerostris bankana</name>
    <dbReference type="NCBI Taxonomy" id="172846"/>
    <lineage>
        <taxon>Eukaryota</taxon>
        <taxon>Metazoa</taxon>
        <taxon>Ecdysozoa</taxon>
        <taxon>Arthropoda</taxon>
        <taxon>Chelicerata</taxon>
        <taxon>Arachnida</taxon>
        <taxon>Araneae</taxon>
        <taxon>Araneomorphae</taxon>
        <taxon>Entelegynae</taxon>
        <taxon>Araneoidea</taxon>
        <taxon>Araneidae</taxon>
        <taxon>Caerostris</taxon>
    </lineage>
</organism>
<proteinExistence type="predicted"/>
<evidence type="ECO:0000313" key="1">
    <source>
        <dbReference type="EMBL" id="GIX79728.1"/>
    </source>
</evidence>
<comment type="caution">
    <text evidence="1">The sequence shown here is derived from an EMBL/GenBank/DDBJ whole genome shotgun (WGS) entry which is preliminary data.</text>
</comment>
<keyword evidence="2" id="KW-1185">Reference proteome</keyword>
<dbReference type="EMBL" id="BPLR01020526">
    <property type="protein sequence ID" value="GIX79728.1"/>
    <property type="molecule type" value="Genomic_DNA"/>
</dbReference>
<evidence type="ECO:0000313" key="2">
    <source>
        <dbReference type="Proteomes" id="UP001054945"/>
    </source>
</evidence>
<sequence>MGWIFRSCSYSLFKGMQQCQSMLGEQRHEIPSSLNMMNHLIQEDSHPPCKSIEEECLGSSAENAKRSLLKELASLEKSQNLDLVQKDSECRQRSLATIDWPAFQKKLATFSPLIKSAWRIIQFGSFLAGNRREVFRDSGSGVNHECGRGYYHHWDKSGQGCVQISQKSV</sequence>
<gene>
    <name evidence="1" type="ORF">CEXT_546431</name>
</gene>
<name>A0AAV4N6Z7_CAEEX</name>
<dbReference type="Proteomes" id="UP001054945">
    <property type="component" value="Unassembled WGS sequence"/>
</dbReference>
<accession>A0AAV4N6Z7</accession>
<reference evidence="1 2" key="1">
    <citation type="submission" date="2021-06" db="EMBL/GenBank/DDBJ databases">
        <title>Caerostris extrusa draft genome.</title>
        <authorList>
            <person name="Kono N."/>
            <person name="Arakawa K."/>
        </authorList>
    </citation>
    <scope>NUCLEOTIDE SEQUENCE [LARGE SCALE GENOMIC DNA]</scope>
</reference>
<protein>
    <submittedName>
        <fullName evidence="1">Uncharacterized protein</fullName>
    </submittedName>
</protein>
<dbReference type="AlphaFoldDB" id="A0AAV4N6Z7"/>